<accession>A0ABR3BGR8</accession>
<feature type="coiled-coil region" evidence="4">
    <location>
        <begin position="279"/>
        <end position="393"/>
    </location>
</feature>
<keyword evidence="3 4" id="KW-0175">Coiled coil</keyword>
<organism evidence="7 8">
    <name type="scientific">Phycomyces blakesleeanus</name>
    <dbReference type="NCBI Taxonomy" id="4837"/>
    <lineage>
        <taxon>Eukaryota</taxon>
        <taxon>Fungi</taxon>
        <taxon>Fungi incertae sedis</taxon>
        <taxon>Mucoromycota</taxon>
        <taxon>Mucoromycotina</taxon>
        <taxon>Mucoromycetes</taxon>
        <taxon>Mucorales</taxon>
        <taxon>Phycomycetaceae</taxon>
        <taxon>Phycomyces</taxon>
    </lineage>
</organism>
<evidence type="ECO:0000256" key="1">
    <source>
        <dbReference type="ARBA" id="ARBA00004555"/>
    </source>
</evidence>
<feature type="domain" description="GRIP" evidence="6">
    <location>
        <begin position="574"/>
        <end position="625"/>
    </location>
</feature>
<evidence type="ECO:0000259" key="6">
    <source>
        <dbReference type="PROSITE" id="PS50913"/>
    </source>
</evidence>
<gene>
    <name evidence="7" type="ORF">J3Q64DRAFT_1829345</name>
</gene>
<name>A0ABR3BGR8_PHYBL</name>
<comment type="subcellular location">
    <subcellularLocation>
        <location evidence="1">Golgi apparatus</location>
    </subcellularLocation>
</comment>
<evidence type="ECO:0000256" key="4">
    <source>
        <dbReference type="SAM" id="Coils"/>
    </source>
</evidence>
<proteinExistence type="predicted"/>
<protein>
    <recommendedName>
        <fullName evidence="6">GRIP domain-containing protein</fullName>
    </recommendedName>
</protein>
<dbReference type="PROSITE" id="PS50913">
    <property type="entry name" value="GRIP"/>
    <property type="match status" value="1"/>
</dbReference>
<keyword evidence="8" id="KW-1185">Reference proteome</keyword>
<feature type="coiled-coil region" evidence="4">
    <location>
        <begin position="419"/>
        <end position="545"/>
    </location>
</feature>
<dbReference type="InterPro" id="IPR000237">
    <property type="entry name" value="GRIP_dom"/>
</dbReference>
<feature type="region of interest" description="Disordered" evidence="5">
    <location>
        <begin position="627"/>
        <end position="655"/>
    </location>
</feature>
<dbReference type="PANTHER" id="PTHR18921:SF2">
    <property type="entry name" value="THYROID RECEPTOR-INTERACTING PROTEIN 11"/>
    <property type="match status" value="1"/>
</dbReference>
<dbReference type="InterPro" id="IPR019459">
    <property type="entry name" value="GRAB"/>
</dbReference>
<dbReference type="Pfam" id="PF10375">
    <property type="entry name" value="GRAB"/>
    <property type="match status" value="1"/>
</dbReference>
<keyword evidence="2" id="KW-0333">Golgi apparatus</keyword>
<dbReference type="EMBL" id="JBCLYO010000001">
    <property type="protein sequence ID" value="KAL0098038.1"/>
    <property type="molecule type" value="Genomic_DNA"/>
</dbReference>
<evidence type="ECO:0000256" key="5">
    <source>
        <dbReference type="SAM" id="MobiDB-lite"/>
    </source>
</evidence>
<comment type="caution">
    <text evidence="7">The sequence shown here is derived from an EMBL/GenBank/DDBJ whole genome shotgun (WGS) entry which is preliminary data.</text>
</comment>
<evidence type="ECO:0000313" key="7">
    <source>
        <dbReference type="EMBL" id="KAL0098038.1"/>
    </source>
</evidence>
<dbReference type="Proteomes" id="UP001448207">
    <property type="component" value="Unassembled WGS sequence"/>
</dbReference>
<evidence type="ECO:0000256" key="2">
    <source>
        <dbReference type="ARBA" id="ARBA00023034"/>
    </source>
</evidence>
<evidence type="ECO:0000313" key="8">
    <source>
        <dbReference type="Proteomes" id="UP001448207"/>
    </source>
</evidence>
<reference evidence="7 8" key="1">
    <citation type="submission" date="2024-04" db="EMBL/GenBank/DDBJ databases">
        <title>Symmetric and asymmetric DNA N6-adenine methylation regulates different biological responses in Mucorales.</title>
        <authorList>
            <consortium name="Lawrence Berkeley National Laboratory"/>
            <person name="Lax C."/>
            <person name="Mondo S.J."/>
            <person name="Osorio-Concepcion M."/>
            <person name="Muszewska A."/>
            <person name="Corrochano-Luque M."/>
            <person name="Gutierrez G."/>
            <person name="Riley R."/>
            <person name="Lipzen A."/>
            <person name="Guo J."/>
            <person name="Hundley H."/>
            <person name="Amirebrahimi M."/>
            <person name="Ng V."/>
            <person name="Lorenzo-Gutierrez D."/>
            <person name="Binder U."/>
            <person name="Yang J."/>
            <person name="Song Y."/>
            <person name="Canovas D."/>
            <person name="Navarro E."/>
            <person name="Freitag M."/>
            <person name="Gabaldon T."/>
            <person name="Grigoriev I.V."/>
            <person name="Corrochano L.M."/>
            <person name="Nicolas F.E."/>
            <person name="Garre V."/>
        </authorList>
    </citation>
    <scope>NUCLEOTIDE SEQUENCE [LARGE SCALE GENOMIC DNA]</scope>
    <source>
        <strain evidence="7 8">L51</strain>
    </source>
</reference>
<evidence type="ECO:0000256" key="3">
    <source>
        <dbReference type="ARBA" id="ARBA00023054"/>
    </source>
</evidence>
<sequence length="687" mass="78723">MSEDQGTSQGFLELRLRQRKMTLSIHLDSISGLQAQLEIYRQKEKAWQEERTILLSYQKKLALAGNHLKKIALENSTLSKQLNELQEQKQQQQQVYDDTNSKAQIALDSERKKHDEATKELEKLGEKLKEKDEQLENSQKSTIVLTRAIQTMSTGHESEIPDIPSPAILGAYVETAKNQLNSKLEAANIEKVRKNKSNRSNDASGVANACDATIVNTGLEEIMADAEQANLDSSIPPDLLQTLEKLRSHLLSQTDTITKEKENNQKAIETNQRDFKRQTTQLQMAINTLSEEKDALANEKDRLENALESKSGFEEKAKELELQLEETEKKRKEKEESLATLSQEHQSLLAKLSHIKENLMPRLEADKQLRYKVEELTAELQATHHDLEKARADMVMRDNEMAERMAQKEHKIGQLQIWIEEVQSKREEFEAMAMQVDAERSQLEDRLQYTELELARLKKQLMEENEENESERASLANLQTVLEEFQATKDAEIRAAVEHIERQLESAKISLAEYQSRAQVAEASLEQYQHDVAKAQRYEQEIKEKGLLIGKLRHEAIILNEHLVEAMRRLKEESSENNVDRQLVTSLLVGFLIAPRGDRKRYDILTILASVLQLSTEQKEQIGLIRSTGLPRSSSSSSVTSWQNPRHSIHEDEPKESFTDAWISFLLKESNTHARSRQESPEITQDI</sequence>
<dbReference type="PANTHER" id="PTHR18921">
    <property type="entry name" value="MYOSIN HEAVY CHAIN - RELATED"/>
    <property type="match status" value="1"/>
</dbReference>
<feature type="coiled-coil region" evidence="4">
    <location>
        <begin position="30"/>
        <end position="141"/>
    </location>
</feature>